<gene>
    <name evidence="2" type="ORF">ACFOOI_14620</name>
</gene>
<reference evidence="3" key="1">
    <citation type="journal article" date="2019" name="Int. J. Syst. Evol. Microbiol.">
        <title>The Global Catalogue of Microorganisms (GCM) 10K type strain sequencing project: providing services to taxonomists for standard genome sequencing and annotation.</title>
        <authorList>
            <consortium name="The Broad Institute Genomics Platform"/>
            <consortium name="The Broad Institute Genome Sequencing Center for Infectious Disease"/>
            <person name="Wu L."/>
            <person name="Ma J."/>
        </authorList>
    </citation>
    <scope>NUCLEOTIDE SEQUENCE [LARGE SCALE GENOMIC DNA]</scope>
    <source>
        <strain evidence="3">CECT 7956</strain>
    </source>
</reference>
<dbReference type="InterPro" id="IPR026444">
    <property type="entry name" value="Secre_tail"/>
</dbReference>
<dbReference type="EMBL" id="JBHRYQ010000001">
    <property type="protein sequence ID" value="MFC3811894.1"/>
    <property type="molecule type" value="Genomic_DNA"/>
</dbReference>
<organism evidence="2 3">
    <name type="scientific">Lacihabitans lacunae</name>
    <dbReference type="NCBI Taxonomy" id="1028214"/>
    <lineage>
        <taxon>Bacteria</taxon>
        <taxon>Pseudomonadati</taxon>
        <taxon>Bacteroidota</taxon>
        <taxon>Cytophagia</taxon>
        <taxon>Cytophagales</taxon>
        <taxon>Leadbetterellaceae</taxon>
        <taxon>Lacihabitans</taxon>
    </lineage>
</organism>
<dbReference type="RefSeq" id="WP_379838746.1">
    <property type="nucleotide sequence ID" value="NZ_JBHRYQ010000001.1"/>
</dbReference>
<comment type="caution">
    <text evidence="2">The sequence shown here is derived from an EMBL/GenBank/DDBJ whole genome shotgun (WGS) entry which is preliminary data.</text>
</comment>
<name>A0ABV7YZ64_9BACT</name>
<evidence type="ECO:0000313" key="2">
    <source>
        <dbReference type="EMBL" id="MFC3811894.1"/>
    </source>
</evidence>
<evidence type="ECO:0000259" key="1">
    <source>
        <dbReference type="Pfam" id="PF18962"/>
    </source>
</evidence>
<feature type="domain" description="Secretion system C-terminal sorting" evidence="1">
    <location>
        <begin position="1003"/>
        <end position="1076"/>
    </location>
</feature>
<proteinExistence type="predicted"/>
<dbReference type="Proteomes" id="UP001595616">
    <property type="component" value="Unassembled WGS sequence"/>
</dbReference>
<dbReference type="NCBIfam" id="TIGR04183">
    <property type="entry name" value="Por_Secre_tail"/>
    <property type="match status" value="1"/>
</dbReference>
<sequence>MKHTILFLLLPLICFSQKQITDYTKLVSNDSKITILGAYRDHIFFHKTNSENVNEILKTQSSLVSQYTLVDSFLPDTELEKTIELANEIYFVLNHKNKTRSLWKLNKSSEKLVLSIPNIFGIQVFEFKGKVLGSENDNIYVLKTSKDKEDTFEKFSSNMKIFPKTTEGILVTYSYDFEKLTVSVYDSLLVSSNFKLLGQEYRNVHDIQKLNDDYVITITKHEKVSEYNYKIWYLDYLWSFKSKEIRFLDQNQSTKKQYFYKEDGLHSTELEFLSDGKTIFRNSIFNINGKKNISDSTLTNYVNYYHPWGLLGPSLQSYKFSEIQQIENSFFFVGNNDSFQKPNSGNINLLHFDSESKTIKIYPLGNKSELQSSISLNALFYLKKEENLLKIYPDGEGRPKVALDLKNKAIVRLDSLSETSKNNFKVSKSEVFVVEANKLYAQNLIERTKKEIVIKSNDIVQSRILKYANTANRIFLAVEEDQNTVAIYCFDGIKMDKLFSREMNYFYISLSVFEALDNKIFISFSNFQSKRITEFFIYDLESSSLDFLIASDRFFNNDDYLKFKNEKIDNKYIFSLNNFSLLTDGTSKGSKILIPDEVNINNHFIANIRDKGLLIRSDRRYYLHDSNRGDYKELVELYDANIIAISGKYVYYSKESLLFRSDLLSSPKLLYTFNSTISTYKEYDITQNEFLLNANNGDLIYFRVTDEKIIKIVNATNIGSNGPFFYKMEKGQVEYLFVTRNSLGDVINYKIYDIKTEKVVSFHEKGFKNGQWYFLDNTAKNILVNQVEDELEFYEVSKVGFEKVLILTYDNVGFIHAIRNHFYDKNILINTDSDDNEMSIINLNNIKGGVSKINITGKLSFYTFLDSKSEESFFVLNNRNNQEPVKELWVSDGTVNNTIQLSNYFNFDLLIDTTFGDYYYSAYDKYIGNELFMFNNNSKVIKNVTDIYKGLGSSFPQKHFKLKENINTMAFTPFSGVQLWLVDSTSNTNRLLSKNSEVSNVKVYPNPSYGQFINISIDKLEGNESINIQVFSYSGQLISESNILNNESINVSTLNSGIYILKFKTKSRIFYSRIVIM</sequence>
<dbReference type="Pfam" id="PF18962">
    <property type="entry name" value="Por_Secre_tail"/>
    <property type="match status" value="1"/>
</dbReference>
<keyword evidence="3" id="KW-1185">Reference proteome</keyword>
<protein>
    <submittedName>
        <fullName evidence="2">T9SS type A sorting domain-containing protein</fullName>
    </submittedName>
</protein>
<evidence type="ECO:0000313" key="3">
    <source>
        <dbReference type="Proteomes" id="UP001595616"/>
    </source>
</evidence>
<accession>A0ABV7YZ64</accession>